<evidence type="ECO:0000313" key="6">
    <source>
        <dbReference type="EMBL" id="RAW01744.1"/>
    </source>
</evidence>
<proteinExistence type="predicted"/>
<dbReference type="EMBL" id="QMFY01000003">
    <property type="protein sequence ID" value="RAW01744.1"/>
    <property type="molecule type" value="Genomic_DNA"/>
</dbReference>
<gene>
    <name evidence="6" type="ORF">DQQ10_08840</name>
</gene>
<evidence type="ECO:0000256" key="3">
    <source>
        <dbReference type="ARBA" id="ARBA00023125"/>
    </source>
</evidence>
<dbReference type="InterPro" id="IPR009061">
    <property type="entry name" value="DNA-bd_dom_put_sf"/>
</dbReference>
<dbReference type="GO" id="GO:0003677">
    <property type="term" value="F:DNA binding"/>
    <property type="evidence" value="ECO:0007669"/>
    <property type="project" value="UniProtKB-KW"/>
</dbReference>
<dbReference type="SUPFAM" id="SSF46955">
    <property type="entry name" value="Putative DNA-binding domain"/>
    <property type="match status" value="1"/>
</dbReference>
<evidence type="ECO:0000256" key="1">
    <source>
        <dbReference type="ARBA" id="ARBA00022491"/>
    </source>
</evidence>
<keyword evidence="3" id="KW-0238">DNA-binding</keyword>
<dbReference type="Pfam" id="PF13411">
    <property type="entry name" value="MerR_1"/>
    <property type="match status" value="1"/>
</dbReference>
<sequence length="134" mass="15414">MLIGELSEKTKLSRHTIRFYEKLGLIEVPEDSRRGNNYKEYPDDILRKIAAIQEIKSRGFTLKEAKRILELITSGTLDPSRSKKYIEHKVSLIDKQIRELEQTKANLIELAEICGSTYCPVNEILNGPRPTIKD</sequence>
<feature type="domain" description="HTH merR-type" evidence="5">
    <location>
        <begin position="1"/>
        <end position="71"/>
    </location>
</feature>
<dbReference type="OrthoDB" id="9791488at2"/>
<evidence type="ECO:0000256" key="4">
    <source>
        <dbReference type="ARBA" id="ARBA00023163"/>
    </source>
</evidence>
<dbReference type="GO" id="GO:0003700">
    <property type="term" value="F:DNA-binding transcription factor activity"/>
    <property type="evidence" value="ECO:0007669"/>
    <property type="project" value="InterPro"/>
</dbReference>
<evidence type="ECO:0000313" key="7">
    <source>
        <dbReference type="Proteomes" id="UP000251889"/>
    </source>
</evidence>
<dbReference type="SMART" id="SM00422">
    <property type="entry name" value="HTH_MERR"/>
    <property type="match status" value="1"/>
</dbReference>
<dbReference type="InterPro" id="IPR000551">
    <property type="entry name" value="MerR-type_HTH_dom"/>
</dbReference>
<evidence type="ECO:0000259" key="5">
    <source>
        <dbReference type="PROSITE" id="PS50937"/>
    </source>
</evidence>
<keyword evidence="1" id="KW-0678">Repressor</keyword>
<dbReference type="PROSITE" id="PS50937">
    <property type="entry name" value="HTH_MERR_2"/>
    <property type="match status" value="1"/>
</dbReference>
<keyword evidence="2" id="KW-0805">Transcription regulation</keyword>
<dbReference type="Gene3D" id="1.10.1660.10">
    <property type="match status" value="1"/>
</dbReference>
<keyword evidence="4" id="KW-0804">Transcription</keyword>
<accession>A0A364Y7D8</accession>
<name>A0A364Y7D8_9BACT</name>
<dbReference type="AlphaFoldDB" id="A0A364Y7D8"/>
<comment type="caution">
    <text evidence="6">The sequence shown here is derived from an EMBL/GenBank/DDBJ whole genome shotgun (WGS) entry which is preliminary data.</text>
</comment>
<dbReference type="PANTHER" id="PTHR30204">
    <property type="entry name" value="REDOX-CYCLING DRUG-SENSING TRANSCRIPTIONAL ACTIVATOR SOXR"/>
    <property type="match status" value="1"/>
</dbReference>
<keyword evidence="7" id="KW-1185">Reference proteome</keyword>
<dbReference type="RefSeq" id="WP_112746484.1">
    <property type="nucleotide sequence ID" value="NZ_QMFY01000003.1"/>
</dbReference>
<evidence type="ECO:0000256" key="2">
    <source>
        <dbReference type="ARBA" id="ARBA00023015"/>
    </source>
</evidence>
<reference evidence="6 7" key="1">
    <citation type="submission" date="2018-06" db="EMBL/GenBank/DDBJ databases">
        <title>Chryseolinea flavus sp. nov., a member of the phylum Bacteroidetes isolated from soil.</title>
        <authorList>
            <person name="Li Y."/>
            <person name="Wang J."/>
        </authorList>
    </citation>
    <scope>NUCLEOTIDE SEQUENCE [LARGE SCALE GENOMIC DNA]</scope>
    <source>
        <strain evidence="6 7">SDU1-6</strain>
    </source>
</reference>
<dbReference type="Proteomes" id="UP000251889">
    <property type="component" value="Unassembled WGS sequence"/>
</dbReference>
<organism evidence="6 7">
    <name type="scientific">Pseudochryseolinea flava</name>
    <dbReference type="NCBI Taxonomy" id="2059302"/>
    <lineage>
        <taxon>Bacteria</taxon>
        <taxon>Pseudomonadati</taxon>
        <taxon>Bacteroidota</taxon>
        <taxon>Cytophagia</taxon>
        <taxon>Cytophagales</taxon>
        <taxon>Fulvivirgaceae</taxon>
        <taxon>Pseudochryseolinea</taxon>
    </lineage>
</organism>
<protein>
    <submittedName>
        <fullName evidence="6">Heavy metal-responsive transcriptional regulator</fullName>
    </submittedName>
</protein>
<dbReference type="InterPro" id="IPR047057">
    <property type="entry name" value="MerR_fam"/>
</dbReference>
<dbReference type="PANTHER" id="PTHR30204:SF69">
    <property type="entry name" value="MERR-FAMILY TRANSCRIPTIONAL REGULATOR"/>
    <property type="match status" value="1"/>
</dbReference>